<feature type="domain" description="HTH tetR-type" evidence="5">
    <location>
        <begin position="11"/>
        <end position="71"/>
    </location>
</feature>
<dbReference type="Pfam" id="PF00440">
    <property type="entry name" value="TetR_N"/>
    <property type="match status" value="1"/>
</dbReference>
<gene>
    <name evidence="6" type="ORF">CDG68_21940</name>
</gene>
<dbReference type="InterPro" id="IPR001647">
    <property type="entry name" value="HTH_TetR"/>
</dbReference>
<dbReference type="InterPro" id="IPR039536">
    <property type="entry name" value="TetR_C_Proteobacteria"/>
</dbReference>
<dbReference type="InterPro" id="IPR050109">
    <property type="entry name" value="HTH-type_TetR-like_transc_reg"/>
</dbReference>
<feature type="DNA-binding region" description="H-T-H motif" evidence="4">
    <location>
        <begin position="34"/>
        <end position="53"/>
    </location>
</feature>
<evidence type="ECO:0000256" key="4">
    <source>
        <dbReference type="PROSITE-ProRule" id="PRU00335"/>
    </source>
</evidence>
<protein>
    <submittedName>
        <fullName evidence="6">TetR/AcrR family transcriptional regulator</fullName>
    </submittedName>
</protein>
<dbReference type="PRINTS" id="PR00455">
    <property type="entry name" value="HTHTETR"/>
</dbReference>
<dbReference type="Pfam" id="PF14246">
    <property type="entry name" value="TetR_C_7"/>
    <property type="match status" value="1"/>
</dbReference>
<keyword evidence="3" id="KW-0804">Transcription</keyword>
<dbReference type="GO" id="GO:0000976">
    <property type="term" value="F:transcription cis-regulatory region binding"/>
    <property type="evidence" value="ECO:0007669"/>
    <property type="project" value="TreeGrafter"/>
</dbReference>
<dbReference type="EMBL" id="CP033133">
    <property type="protein sequence ID" value="AYO56136.1"/>
    <property type="molecule type" value="Genomic_DNA"/>
</dbReference>
<evidence type="ECO:0000256" key="2">
    <source>
        <dbReference type="ARBA" id="ARBA00023125"/>
    </source>
</evidence>
<dbReference type="InterPro" id="IPR009057">
    <property type="entry name" value="Homeodomain-like_sf"/>
</dbReference>
<organism evidence="6 7">
    <name type="scientific">Acinetobacter wuhouensis</name>
    <dbReference type="NCBI Taxonomy" id="1879050"/>
    <lineage>
        <taxon>Bacteria</taxon>
        <taxon>Pseudomonadati</taxon>
        <taxon>Pseudomonadota</taxon>
        <taxon>Gammaproteobacteria</taxon>
        <taxon>Moraxellales</taxon>
        <taxon>Moraxellaceae</taxon>
        <taxon>Acinetobacter</taxon>
    </lineage>
</organism>
<dbReference type="GO" id="GO:0003700">
    <property type="term" value="F:DNA-binding transcription factor activity"/>
    <property type="evidence" value="ECO:0007669"/>
    <property type="project" value="TreeGrafter"/>
</dbReference>
<dbReference type="Proteomes" id="UP000279962">
    <property type="component" value="Chromosome"/>
</dbReference>
<evidence type="ECO:0000256" key="3">
    <source>
        <dbReference type="ARBA" id="ARBA00023163"/>
    </source>
</evidence>
<evidence type="ECO:0000313" key="7">
    <source>
        <dbReference type="Proteomes" id="UP000279962"/>
    </source>
</evidence>
<evidence type="ECO:0000259" key="5">
    <source>
        <dbReference type="PROSITE" id="PS50977"/>
    </source>
</evidence>
<dbReference type="FunFam" id="1.10.10.60:FF:000141">
    <property type="entry name" value="TetR family transcriptional regulator"/>
    <property type="match status" value="1"/>
</dbReference>
<proteinExistence type="predicted"/>
<evidence type="ECO:0000313" key="6">
    <source>
        <dbReference type="EMBL" id="AYO56136.1"/>
    </source>
</evidence>
<dbReference type="Gene3D" id="1.10.357.10">
    <property type="entry name" value="Tetracycline Repressor, domain 2"/>
    <property type="match status" value="1"/>
</dbReference>
<dbReference type="AlphaFoldDB" id="A0A3G2T8S5"/>
<dbReference type="RefSeq" id="WP_087553354.1">
    <property type="nucleotide sequence ID" value="NZ_CP033133.1"/>
</dbReference>
<name>A0A3G2T8S5_9GAMM</name>
<dbReference type="PROSITE" id="PS50977">
    <property type="entry name" value="HTH_TETR_2"/>
    <property type="match status" value="1"/>
</dbReference>
<keyword evidence="2 4" id="KW-0238">DNA-binding</keyword>
<keyword evidence="1" id="KW-0805">Transcription regulation</keyword>
<accession>A0A3G2T8S5</accession>
<dbReference type="PANTHER" id="PTHR30055:SF146">
    <property type="entry name" value="HTH-TYPE TRANSCRIPTIONAL DUAL REGULATOR CECR"/>
    <property type="match status" value="1"/>
</dbReference>
<evidence type="ECO:0000256" key="1">
    <source>
        <dbReference type="ARBA" id="ARBA00023015"/>
    </source>
</evidence>
<dbReference type="PANTHER" id="PTHR30055">
    <property type="entry name" value="HTH-TYPE TRANSCRIPTIONAL REGULATOR RUTR"/>
    <property type="match status" value="1"/>
</dbReference>
<reference evidence="6 7" key="1">
    <citation type="submission" date="2018-10" db="EMBL/GenBank/DDBJ databases">
        <title>The complete genome of Acinetobacter wuhouensis strain WCHAW010062.</title>
        <authorList>
            <person name="Hu Y."/>
            <person name="Long H."/>
            <person name="Feng Y."/>
            <person name="Zong Z."/>
        </authorList>
    </citation>
    <scope>NUCLEOTIDE SEQUENCE [LARGE SCALE GENOMIC DNA]</scope>
    <source>
        <strain evidence="6 7">WCHAW010062</strain>
    </source>
</reference>
<sequence>MQTTVGRPKDLEKRKHIVEAAKMLFLKLGYHGSSMNRIAQEAGVTKLTVYNHFQDKETLFTCAIEQTCEESISARPLRLTENSDFQASFYQACELAMNVINLPEAIKLEHLLLELASENNPLAMRFYIASHKRMSDVWLDFFEQATTLKFIKVDVLEKQMNLMLSLLLGVRHHEVLLGIRPSPTPEEAQQIIRESIDLFMLKYKA</sequence>
<dbReference type="SUPFAM" id="SSF46689">
    <property type="entry name" value="Homeodomain-like"/>
    <property type="match status" value="1"/>
</dbReference>